<accession>A0AAD3Y4G5</accession>
<sequence length="83" mass="9075">MSLPSAGVGSLACLITPQAPRNTHWPRPTISRDDGVDFGIKRKTNGDSQLTGRLAKERIMRVSTAIQNKSRFAIAILGSKEFH</sequence>
<evidence type="ECO:0000313" key="2">
    <source>
        <dbReference type="EMBL" id="GMH27014.1"/>
    </source>
</evidence>
<keyword evidence="3" id="KW-1185">Reference proteome</keyword>
<evidence type="ECO:0000313" key="3">
    <source>
        <dbReference type="Proteomes" id="UP001279734"/>
    </source>
</evidence>
<reference evidence="2" key="1">
    <citation type="submission" date="2023-05" db="EMBL/GenBank/DDBJ databases">
        <title>Nepenthes gracilis genome sequencing.</title>
        <authorList>
            <person name="Fukushima K."/>
        </authorList>
    </citation>
    <scope>NUCLEOTIDE SEQUENCE</scope>
    <source>
        <strain evidence="2">SING2019-196</strain>
    </source>
</reference>
<evidence type="ECO:0000256" key="1">
    <source>
        <dbReference type="SAM" id="MobiDB-lite"/>
    </source>
</evidence>
<organism evidence="2 3">
    <name type="scientific">Nepenthes gracilis</name>
    <name type="common">Slender pitcher plant</name>
    <dbReference type="NCBI Taxonomy" id="150966"/>
    <lineage>
        <taxon>Eukaryota</taxon>
        <taxon>Viridiplantae</taxon>
        <taxon>Streptophyta</taxon>
        <taxon>Embryophyta</taxon>
        <taxon>Tracheophyta</taxon>
        <taxon>Spermatophyta</taxon>
        <taxon>Magnoliopsida</taxon>
        <taxon>eudicotyledons</taxon>
        <taxon>Gunneridae</taxon>
        <taxon>Pentapetalae</taxon>
        <taxon>Caryophyllales</taxon>
        <taxon>Nepenthaceae</taxon>
        <taxon>Nepenthes</taxon>
    </lineage>
</organism>
<protein>
    <submittedName>
        <fullName evidence="2">Uncharacterized protein</fullName>
    </submittedName>
</protein>
<proteinExistence type="predicted"/>
<feature type="region of interest" description="Disordered" evidence="1">
    <location>
        <begin position="19"/>
        <end position="49"/>
    </location>
</feature>
<gene>
    <name evidence="2" type="ORF">Nepgr_028857</name>
</gene>
<dbReference type="EMBL" id="BSYO01000032">
    <property type="protein sequence ID" value="GMH27014.1"/>
    <property type="molecule type" value="Genomic_DNA"/>
</dbReference>
<dbReference type="AlphaFoldDB" id="A0AAD3Y4G5"/>
<dbReference type="Proteomes" id="UP001279734">
    <property type="component" value="Unassembled WGS sequence"/>
</dbReference>
<name>A0AAD3Y4G5_NEPGR</name>
<comment type="caution">
    <text evidence="2">The sequence shown here is derived from an EMBL/GenBank/DDBJ whole genome shotgun (WGS) entry which is preliminary data.</text>
</comment>